<dbReference type="CDD" id="cd01299">
    <property type="entry name" value="Met_dep_hydrolase_A"/>
    <property type="match status" value="1"/>
</dbReference>
<dbReference type="Gene3D" id="3.20.20.140">
    <property type="entry name" value="Metal-dependent hydrolases"/>
    <property type="match status" value="1"/>
</dbReference>
<dbReference type="InterPro" id="IPR011059">
    <property type="entry name" value="Metal-dep_hydrolase_composite"/>
</dbReference>
<dbReference type="InterPro" id="IPR006680">
    <property type="entry name" value="Amidohydro-rel"/>
</dbReference>
<protein>
    <submittedName>
        <fullName evidence="3">Amidohydrolase family protein</fullName>
    </submittedName>
</protein>
<dbReference type="InterPro" id="IPR057744">
    <property type="entry name" value="OTAase-like"/>
</dbReference>
<dbReference type="Pfam" id="PF01979">
    <property type="entry name" value="Amidohydro_1"/>
    <property type="match status" value="1"/>
</dbReference>
<dbReference type="PANTHER" id="PTHR43135">
    <property type="entry name" value="ALPHA-D-RIBOSE 1-METHYLPHOSPHONATE 5-TRIPHOSPHATE DIPHOSPHATASE"/>
    <property type="match status" value="1"/>
</dbReference>
<feature type="domain" description="Amidohydrolase-related" evidence="2">
    <location>
        <begin position="31"/>
        <end position="385"/>
    </location>
</feature>
<proteinExistence type="predicted"/>
<evidence type="ECO:0000313" key="3">
    <source>
        <dbReference type="EMBL" id="HIZ34602.1"/>
    </source>
</evidence>
<feature type="region of interest" description="Disordered" evidence="1">
    <location>
        <begin position="1"/>
        <end position="21"/>
    </location>
</feature>
<evidence type="ECO:0000259" key="2">
    <source>
        <dbReference type="Pfam" id="PF01979"/>
    </source>
</evidence>
<evidence type="ECO:0000256" key="1">
    <source>
        <dbReference type="SAM" id="MobiDB-lite"/>
    </source>
</evidence>
<reference evidence="3" key="2">
    <citation type="submission" date="2021-04" db="EMBL/GenBank/DDBJ databases">
        <authorList>
            <person name="Gilroy R."/>
        </authorList>
    </citation>
    <scope>NUCLEOTIDE SEQUENCE</scope>
    <source>
        <strain evidence="3">ChiGjej4B4-7305</strain>
    </source>
</reference>
<dbReference type="PANTHER" id="PTHR43135:SF3">
    <property type="entry name" value="ALPHA-D-RIBOSE 1-METHYLPHOSPHONATE 5-TRIPHOSPHATE DIPHOSPHATASE"/>
    <property type="match status" value="1"/>
</dbReference>
<gene>
    <name evidence="3" type="ORF">H9815_02400</name>
</gene>
<name>A0A9D2EC19_9MICO</name>
<evidence type="ECO:0000313" key="4">
    <source>
        <dbReference type="Proteomes" id="UP000824037"/>
    </source>
</evidence>
<dbReference type="InterPro" id="IPR051781">
    <property type="entry name" value="Metallo-dep_Hydrolase"/>
</dbReference>
<dbReference type="Proteomes" id="UP000824037">
    <property type="component" value="Unassembled WGS sequence"/>
</dbReference>
<sequence length="394" mass="41827">MTGGSITSITEHDPSPAGHDEATVIEGQGRTLLPGLIDAHWHAAFTSVTAQVAVLADANYVALVSGEQARATVMRGFTTVRDCGGPVFGLKQAIDTGVIEGPRIYPAGAMITQTSGHGDFRFPTEIPSDPCRGLSHIERVGGAAIADGVDAVLKASREQLMLGATHLKLMAGGGVSSSYDPLDVTQYTEAELRAGVEAAENWDTYVMVHAYTPRSIQQALRAGVRSIEHGQLVDEETVELMAEAGAWWCLQPFLDDEDAVPVPPTSRGKFEQMAKGTDTAYELAIKHGVNLAWGTDTLFSPELASKQGKQLAKMTRWFSPAEVLTMATSRNADLLQLSGARNPYPGALGRVEEGAIADLLLLDGDPLATIDLLADPANTLKVIMKDGAVIKNAL</sequence>
<feature type="compositionally biased region" description="Basic and acidic residues" evidence="1">
    <location>
        <begin position="10"/>
        <end position="21"/>
    </location>
</feature>
<accession>A0A9D2EC19</accession>
<dbReference type="GO" id="GO:0016810">
    <property type="term" value="F:hydrolase activity, acting on carbon-nitrogen (but not peptide) bonds"/>
    <property type="evidence" value="ECO:0007669"/>
    <property type="project" value="InterPro"/>
</dbReference>
<dbReference type="EMBL" id="DXBY01000049">
    <property type="protein sequence ID" value="HIZ34602.1"/>
    <property type="molecule type" value="Genomic_DNA"/>
</dbReference>
<dbReference type="SUPFAM" id="SSF51338">
    <property type="entry name" value="Composite domain of metallo-dependent hydrolases"/>
    <property type="match status" value="2"/>
</dbReference>
<dbReference type="AlphaFoldDB" id="A0A9D2EC19"/>
<comment type="caution">
    <text evidence="3">The sequence shown here is derived from an EMBL/GenBank/DDBJ whole genome shotgun (WGS) entry which is preliminary data.</text>
</comment>
<dbReference type="SUPFAM" id="SSF51556">
    <property type="entry name" value="Metallo-dependent hydrolases"/>
    <property type="match status" value="1"/>
</dbReference>
<organism evidence="3 4">
    <name type="scientific">Candidatus Ruania gallistercoris</name>
    <dbReference type="NCBI Taxonomy" id="2838746"/>
    <lineage>
        <taxon>Bacteria</taxon>
        <taxon>Bacillati</taxon>
        <taxon>Actinomycetota</taxon>
        <taxon>Actinomycetes</taxon>
        <taxon>Micrococcales</taxon>
        <taxon>Ruaniaceae</taxon>
        <taxon>Ruania</taxon>
    </lineage>
</organism>
<reference evidence="3" key="1">
    <citation type="journal article" date="2021" name="PeerJ">
        <title>Extensive microbial diversity within the chicken gut microbiome revealed by metagenomics and culture.</title>
        <authorList>
            <person name="Gilroy R."/>
            <person name="Ravi A."/>
            <person name="Getino M."/>
            <person name="Pursley I."/>
            <person name="Horton D.L."/>
            <person name="Alikhan N.F."/>
            <person name="Baker D."/>
            <person name="Gharbi K."/>
            <person name="Hall N."/>
            <person name="Watson M."/>
            <person name="Adriaenssens E.M."/>
            <person name="Foster-Nyarko E."/>
            <person name="Jarju S."/>
            <person name="Secka A."/>
            <person name="Antonio M."/>
            <person name="Oren A."/>
            <person name="Chaudhuri R.R."/>
            <person name="La Ragione R."/>
            <person name="Hildebrand F."/>
            <person name="Pallen M.J."/>
        </authorList>
    </citation>
    <scope>NUCLEOTIDE SEQUENCE</scope>
    <source>
        <strain evidence="3">ChiGjej4B4-7305</strain>
    </source>
</reference>
<dbReference type="Gene3D" id="2.30.40.10">
    <property type="entry name" value="Urease, subunit C, domain 1"/>
    <property type="match status" value="1"/>
</dbReference>
<dbReference type="InterPro" id="IPR032466">
    <property type="entry name" value="Metal_Hydrolase"/>
</dbReference>